<evidence type="ECO:0000313" key="6">
    <source>
        <dbReference type="Proteomes" id="UP000784128"/>
    </source>
</evidence>
<dbReference type="EMBL" id="JAHDYS010000003">
    <property type="protein sequence ID" value="MBT1070906.1"/>
    <property type="molecule type" value="Genomic_DNA"/>
</dbReference>
<dbReference type="PANTHER" id="PTHR24220">
    <property type="entry name" value="IMPORT ATP-BINDING PROTEIN"/>
    <property type="match status" value="1"/>
</dbReference>
<dbReference type="InterPro" id="IPR003439">
    <property type="entry name" value="ABC_transporter-like_ATP-bd"/>
</dbReference>
<name>A0ABS5U5G1_9BACT</name>
<evidence type="ECO:0000256" key="2">
    <source>
        <dbReference type="ARBA" id="ARBA00022741"/>
    </source>
</evidence>
<accession>A0ABS5U5G1</accession>
<sequence length="228" mass="24885">MSQAIVTTALSKVYREGKIEVTALASIDVALMEGEVVGLFGPSGSGKTTLLSILGCILRPTSGSLGIYGHETSILSEKDLPDIRRRFISFIFQGFNLFPALTAYENVILGLKMKGITGSDATQRATRIMAEVGLADRMKFLPRDLSGGQRQRVAVARALAADSPIILADEPTGNLDHSNGRKVMELLREMASSQQRCVIVATHDNRIEDLFDRVLYMEDGSILREKRG</sequence>
<keyword evidence="6" id="KW-1185">Reference proteome</keyword>
<dbReference type="CDD" id="cd03255">
    <property type="entry name" value="ABC_MJ0796_LolCDE_FtsE"/>
    <property type="match status" value="1"/>
</dbReference>
<evidence type="ECO:0000256" key="1">
    <source>
        <dbReference type="ARBA" id="ARBA00022448"/>
    </source>
</evidence>
<organism evidence="5 6">
    <name type="scientific">Pelotalea chapellei</name>
    <dbReference type="NCBI Taxonomy" id="44671"/>
    <lineage>
        <taxon>Bacteria</taxon>
        <taxon>Pseudomonadati</taxon>
        <taxon>Thermodesulfobacteriota</taxon>
        <taxon>Desulfuromonadia</taxon>
        <taxon>Geobacterales</taxon>
        <taxon>Geobacteraceae</taxon>
        <taxon>Pelotalea</taxon>
    </lineage>
</organism>
<evidence type="ECO:0000259" key="4">
    <source>
        <dbReference type="PROSITE" id="PS50893"/>
    </source>
</evidence>
<dbReference type="PROSITE" id="PS00211">
    <property type="entry name" value="ABC_TRANSPORTER_1"/>
    <property type="match status" value="1"/>
</dbReference>
<dbReference type="SMART" id="SM00382">
    <property type="entry name" value="AAA"/>
    <property type="match status" value="1"/>
</dbReference>
<dbReference type="InterPro" id="IPR017911">
    <property type="entry name" value="MacB-like_ATP-bd"/>
</dbReference>
<dbReference type="InterPro" id="IPR003593">
    <property type="entry name" value="AAA+_ATPase"/>
</dbReference>
<dbReference type="Gene3D" id="3.40.50.300">
    <property type="entry name" value="P-loop containing nucleotide triphosphate hydrolases"/>
    <property type="match status" value="1"/>
</dbReference>
<dbReference type="GO" id="GO:0005524">
    <property type="term" value="F:ATP binding"/>
    <property type="evidence" value="ECO:0007669"/>
    <property type="project" value="UniProtKB-KW"/>
</dbReference>
<comment type="caution">
    <text evidence="5">The sequence shown here is derived from an EMBL/GenBank/DDBJ whole genome shotgun (WGS) entry which is preliminary data.</text>
</comment>
<proteinExistence type="predicted"/>
<dbReference type="RefSeq" id="WP_214296622.1">
    <property type="nucleotide sequence ID" value="NZ_JAHDYS010000003.1"/>
</dbReference>
<dbReference type="PROSITE" id="PS50893">
    <property type="entry name" value="ABC_TRANSPORTER_2"/>
    <property type="match status" value="1"/>
</dbReference>
<dbReference type="InterPro" id="IPR015854">
    <property type="entry name" value="ABC_transpr_LolD-like"/>
</dbReference>
<dbReference type="PANTHER" id="PTHR24220:SF692">
    <property type="entry name" value="ABC TRANSPORTER DOMAIN-CONTAINING PROTEIN"/>
    <property type="match status" value="1"/>
</dbReference>
<keyword evidence="2" id="KW-0547">Nucleotide-binding</keyword>
<dbReference type="Pfam" id="PF00005">
    <property type="entry name" value="ABC_tran"/>
    <property type="match status" value="1"/>
</dbReference>
<protein>
    <submittedName>
        <fullName evidence="5">ABC transporter ATP-binding protein</fullName>
    </submittedName>
</protein>
<reference evidence="5 6" key="1">
    <citation type="submission" date="2021-05" db="EMBL/GenBank/DDBJ databases">
        <title>The draft genome of Geobacter chapellei DSM 13688.</title>
        <authorList>
            <person name="Xu Z."/>
            <person name="Masuda Y."/>
            <person name="Itoh H."/>
            <person name="Senoo K."/>
        </authorList>
    </citation>
    <scope>NUCLEOTIDE SEQUENCE [LARGE SCALE GENOMIC DNA]</scope>
    <source>
        <strain evidence="5 6">DSM 13688</strain>
    </source>
</reference>
<evidence type="ECO:0000256" key="3">
    <source>
        <dbReference type="ARBA" id="ARBA00022840"/>
    </source>
</evidence>
<keyword evidence="1" id="KW-0813">Transport</keyword>
<keyword evidence="3 5" id="KW-0067">ATP-binding</keyword>
<feature type="domain" description="ABC transporter" evidence="4">
    <location>
        <begin position="8"/>
        <end position="228"/>
    </location>
</feature>
<evidence type="ECO:0000313" key="5">
    <source>
        <dbReference type="EMBL" id="MBT1070906.1"/>
    </source>
</evidence>
<dbReference type="SUPFAM" id="SSF52540">
    <property type="entry name" value="P-loop containing nucleoside triphosphate hydrolases"/>
    <property type="match status" value="1"/>
</dbReference>
<dbReference type="Proteomes" id="UP000784128">
    <property type="component" value="Unassembled WGS sequence"/>
</dbReference>
<dbReference type="InterPro" id="IPR027417">
    <property type="entry name" value="P-loop_NTPase"/>
</dbReference>
<dbReference type="InterPro" id="IPR017871">
    <property type="entry name" value="ABC_transporter-like_CS"/>
</dbReference>
<gene>
    <name evidence="5" type="ORF">KJB30_03845</name>
</gene>